<feature type="region of interest" description="Disordered" evidence="1">
    <location>
        <begin position="1"/>
        <end position="31"/>
    </location>
</feature>
<dbReference type="EMBL" id="JAWDGP010001539">
    <property type="protein sequence ID" value="KAK3790517.1"/>
    <property type="molecule type" value="Genomic_DNA"/>
</dbReference>
<name>A0AAE1E1H5_9GAST</name>
<evidence type="ECO:0000313" key="3">
    <source>
        <dbReference type="Proteomes" id="UP001283361"/>
    </source>
</evidence>
<organism evidence="2 3">
    <name type="scientific">Elysia crispata</name>
    <name type="common">lettuce slug</name>
    <dbReference type="NCBI Taxonomy" id="231223"/>
    <lineage>
        <taxon>Eukaryota</taxon>
        <taxon>Metazoa</taxon>
        <taxon>Spiralia</taxon>
        <taxon>Lophotrochozoa</taxon>
        <taxon>Mollusca</taxon>
        <taxon>Gastropoda</taxon>
        <taxon>Heterobranchia</taxon>
        <taxon>Euthyneura</taxon>
        <taxon>Panpulmonata</taxon>
        <taxon>Sacoglossa</taxon>
        <taxon>Placobranchoidea</taxon>
        <taxon>Plakobranchidae</taxon>
        <taxon>Elysia</taxon>
    </lineage>
</organism>
<evidence type="ECO:0000313" key="2">
    <source>
        <dbReference type="EMBL" id="KAK3790517.1"/>
    </source>
</evidence>
<comment type="caution">
    <text evidence="2">The sequence shown here is derived from an EMBL/GenBank/DDBJ whole genome shotgun (WGS) entry which is preliminary data.</text>
</comment>
<dbReference type="AlphaFoldDB" id="A0AAE1E1H5"/>
<protein>
    <submittedName>
        <fullName evidence="2">Uncharacterized protein</fullName>
    </submittedName>
</protein>
<sequence length="74" mass="8115">MGASDGNRRLAFPEPKLSSDGGPSQERKNGKTRALIARQCQMTGAGLVVVQLKESYQWLDGSNHIIMSIIVTYH</sequence>
<accession>A0AAE1E1H5</accession>
<reference evidence="2" key="1">
    <citation type="journal article" date="2023" name="G3 (Bethesda)">
        <title>A reference genome for the long-term kleptoplast-retaining sea slug Elysia crispata morphotype clarki.</title>
        <authorList>
            <person name="Eastman K.E."/>
            <person name="Pendleton A.L."/>
            <person name="Shaikh M.A."/>
            <person name="Suttiyut T."/>
            <person name="Ogas R."/>
            <person name="Tomko P."/>
            <person name="Gavelis G."/>
            <person name="Widhalm J.R."/>
            <person name="Wisecaver J.H."/>
        </authorList>
    </citation>
    <scope>NUCLEOTIDE SEQUENCE</scope>
    <source>
        <strain evidence="2">ECLA1</strain>
    </source>
</reference>
<evidence type="ECO:0000256" key="1">
    <source>
        <dbReference type="SAM" id="MobiDB-lite"/>
    </source>
</evidence>
<keyword evidence="3" id="KW-1185">Reference proteome</keyword>
<gene>
    <name evidence="2" type="ORF">RRG08_060566</name>
</gene>
<proteinExistence type="predicted"/>
<dbReference type="Proteomes" id="UP001283361">
    <property type="component" value="Unassembled WGS sequence"/>
</dbReference>